<evidence type="ECO:0000313" key="2">
    <source>
        <dbReference type="EMBL" id="APO13907.1"/>
    </source>
</evidence>
<evidence type="ECO:0000313" key="3">
    <source>
        <dbReference type="Proteomes" id="UP000204293"/>
    </source>
</evidence>
<feature type="domain" description="Baculovirus polyhedron envelope protein PEP N-terminal" evidence="1">
    <location>
        <begin position="9"/>
        <end position="120"/>
    </location>
</feature>
<dbReference type="GO" id="GO:0019031">
    <property type="term" value="C:viral envelope"/>
    <property type="evidence" value="ECO:0007669"/>
    <property type="project" value="InterPro"/>
</dbReference>
<dbReference type="GeneID" id="30685027"/>
<dbReference type="Proteomes" id="UP000204293">
    <property type="component" value="Segment"/>
</dbReference>
<dbReference type="GO" id="GO:0005198">
    <property type="term" value="F:structural molecule activity"/>
    <property type="evidence" value="ECO:0007669"/>
    <property type="project" value="InterPro"/>
</dbReference>
<dbReference type="OrthoDB" id="17883at10239"/>
<keyword evidence="3" id="KW-1185">Reference proteome</keyword>
<reference evidence="2 3" key="1">
    <citation type="submission" date="2016-04" db="EMBL/GenBank/DDBJ databases">
        <title>Sequence analysis of the Plodia interpunctella granulovirus genome: Discovery of an unusual inhibitor-of-apoptosis (IAP) gene.</title>
        <authorList>
            <person name="Harrison R.L."/>
            <person name="Rowley D.L."/>
            <person name="Funk C.J."/>
        </authorList>
    </citation>
    <scope>NUCLEOTIDE SEQUENCE [LARGE SCALE GENOMIC DNA]</scope>
    <source>
        <strain evidence="2">Cambridge</strain>
    </source>
</reference>
<dbReference type="EMBL" id="KX151395">
    <property type="protein sequence ID" value="APO13907.1"/>
    <property type="molecule type" value="Genomic_DNA"/>
</dbReference>
<organism evidence="2 3">
    <name type="scientific">Plodia interpunctella granulovirus</name>
    <dbReference type="NCBI Taxonomy" id="262175"/>
    <lineage>
        <taxon>Viruses</taxon>
        <taxon>Viruses incertae sedis</taxon>
        <taxon>Naldaviricetes</taxon>
        <taxon>Lefavirales</taxon>
        <taxon>Baculoviridae</taxon>
        <taxon>Betabaculovirus</taxon>
        <taxon>Betabaculovirus plinterpunctellae</taxon>
    </lineage>
</organism>
<dbReference type="InterPro" id="IPR007600">
    <property type="entry name" value="Baculo_PEP_N"/>
</dbReference>
<accession>A0A1L5JGX3</accession>
<proteinExistence type="predicted"/>
<protein>
    <submittedName>
        <fullName evidence="2">PEP-2</fullName>
    </submittedName>
</protein>
<name>A0A1L5JGX3_9BBAC</name>
<dbReference type="RefSeq" id="YP_009330155.1">
    <property type="nucleotide sequence ID" value="NC_032255.1"/>
</dbReference>
<dbReference type="KEGG" id="vg:30685027"/>
<sequence>MSVVIRKFDGIDVPLFFIDMILWVGADEALKILRLPSHALFSLPDSEKNTLNHLVSCSDNRKCFITALGVGLLCSRLVNRGSVIDNLLCNDNQLPERANAFANIFLTDFIYEIRQENLLCSISKTEDTILTLLNTPVEVV</sequence>
<dbReference type="Pfam" id="PF04512">
    <property type="entry name" value="Baculo_PEP_N"/>
    <property type="match status" value="1"/>
</dbReference>
<evidence type="ECO:0000259" key="1">
    <source>
        <dbReference type="Pfam" id="PF04512"/>
    </source>
</evidence>
<dbReference type="GO" id="GO:0019028">
    <property type="term" value="C:viral capsid"/>
    <property type="evidence" value="ECO:0007669"/>
    <property type="project" value="InterPro"/>
</dbReference>